<reference evidence="1" key="1">
    <citation type="journal article" date="2015" name="Nature">
        <title>Complex archaea that bridge the gap between prokaryotes and eukaryotes.</title>
        <authorList>
            <person name="Spang A."/>
            <person name="Saw J.H."/>
            <person name="Jorgensen S.L."/>
            <person name="Zaremba-Niedzwiedzka K."/>
            <person name="Martijn J."/>
            <person name="Lind A.E."/>
            <person name="van Eijk R."/>
            <person name="Schleper C."/>
            <person name="Guy L."/>
            <person name="Ettema T.J."/>
        </authorList>
    </citation>
    <scope>NUCLEOTIDE SEQUENCE</scope>
</reference>
<dbReference type="AlphaFoldDB" id="A0A0F8Z9Q0"/>
<evidence type="ECO:0000313" key="1">
    <source>
        <dbReference type="EMBL" id="KKK56821.1"/>
    </source>
</evidence>
<protein>
    <submittedName>
        <fullName evidence="1">Uncharacterized protein</fullName>
    </submittedName>
</protein>
<comment type="caution">
    <text evidence="1">The sequence shown here is derived from an EMBL/GenBank/DDBJ whole genome shotgun (WGS) entry which is preliminary data.</text>
</comment>
<sequence length="89" mass="9858">MGTSGIRKTTLGSAIAQAGAEIANIGLRDLARKQDIVDTIDATTRLRDFSQAQSEEILQIEQQFKDVPFKGVEEYKKLIKGNYAQENNT</sequence>
<proteinExistence type="predicted"/>
<accession>A0A0F8Z9Q0</accession>
<dbReference type="EMBL" id="LAZR01064800">
    <property type="protein sequence ID" value="KKK56821.1"/>
    <property type="molecule type" value="Genomic_DNA"/>
</dbReference>
<gene>
    <name evidence="1" type="ORF">LCGC14_3060690</name>
</gene>
<name>A0A0F8Z9Q0_9ZZZZ</name>
<organism evidence="1">
    <name type="scientific">marine sediment metagenome</name>
    <dbReference type="NCBI Taxonomy" id="412755"/>
    <lineage>
        <taxon>unclassified sequences</taxon>
        <taxon>metagenomes</taxon>
        <taxon>ecological metagenomes</taxon>
    </lineage>
</organism>